<reference evidence="2" key="1">
    <citation type="submission" date="2023-02" db="EMBL/GenBank/DDBJ databases">
        <title>Colletotrichum kahawae CIFC_Que2 genome sequencing and assembly.</title>
        <authorList>
            <person name="Baroncelli R."/>
        </authorList>
    </citation>
    <scope>NUCLEOTIDE SEQUENCE</scope>
    <source>
        <strain evidence="2">CIFC_Que2</strain>
    </source>
</reference>
<dbReference type="InterPro" id="IPR032466">
    <property type="entry name" value="Metal_Hydrolase"/>
</dbReference>
<dbReference type="PANTHER" id="PTHR43135">
    <property type="entry name" value="ALPHA-D-RIBOSE 1-METHYLPHOSPHONATE 5-TRIPHOSPHATE DIPHOSPHATASE"/>
    <property type="match status" value="1"/>
</dbReference>
<feature type="domain" description="Amidohydrolase-related" evidence="1">
    <location>
        <begin position="125"/>
        <end position="406"/>
    </location>
</feature>
<dbReference type="SUPFAM" id="SSF51338">
    <property type="entry name" value="Composite domain of metallo-dependent hydrolases"/>
    <property type="match status" value="1"/>
</dbReference>
<dbReference type="EMBL" id="VYYT01000010">
    <property type="protein sequence ID" value="KAK2778617.1"/>
    <property type="molecule type" value="Genomic_DNA"/>
</dbReference>
<dbReference type="InterPro" id="IPR006680">
    <property type="entry name" value="Amidohydro-rel"/>
</dbReference>
<dbReference type="Gene3D" id="2.30.40.10">
    <property type="entry name" value="Urease, subunit C, domain 1"/>
    <property type="match status" value="1"/>
</dbReference>
<dbReference type="InterPro" id="IPR051781">
    <property type="entry name" value="Metallo-dep_Hydrolase"/>
</dbReference>
<evidence type="ECO:0000313" key="3">
    <source>
        <dbReference type="Proteomes" id="UP001281614"/>
    </source>
</evidence>
<sequence>MNREVGIGTESIGTEPDSWQGETYSDFSVGLSMLDAFGGYYNSELLAGGEACPFHLNDDEHSSPSINNARRSMPTNSTKTAIQDIQVFNGKIFGKPQTVCLDGGHIIGFGPCAGAKTTVNGTGKFLIPGLIDNHVHLTDVRSLEDYTSYGCTTAMHMNCANYTQCATLAHQSGLASFLYASMAAVGNGSLHSKQQAGRANNTLIYPISGPSLEQQTQMVETAHNEYRRQTMTHASQITAYQQAANSETNGIQHVPDDGILGQDVIKQILGQRQYVTPTLNIFEYGYRDAVLQKFLNIQPGSNRTIDNAHTNARLLHEAGVPILAGTDAVGILKLGNATASVPFGLTLHFELENLVKYLGMSPAEAINSATRKAAKWHRVPDRGSIEIGKRADLVMLNSNPLVDISNTQDIARIWVFGYEAPVYAKNGTAKNPGA</sequence>
<dbReference type="InterPro" id="IPR011059">
    <property type="entry name" value="Metal-dep_hydrolase_composite"/>
</dbReference>
<organism evidence="2 3">
    <name type="scientific">Colletotrichum kahawae</name>
    <name type="common">Coffee berry disease fungus</name>
    <dbReference type="NCBI Taxonomy" id="34407"/>
    <lineage>
        <taxon>Eukaryota</taxon>
        <taxon>Fungi</taxon>
        <taxon>Dikarya</taxon>
        <taxon>Ascomycota</taxon>
        <taxon>Pezizomycotina</taxon>
        <taxon>Sordariomycetes</taxon>
        <taxon>Hypocreomycetidae</taxon>
        <taxon>Glomerellales</taxon>
        <taxon>Glomerellaceae</taxon>
        <taxon>Colletotrichum</taxon>
        <taxon>Colletotrichum gloeosporioides species complex</taxon>
    </lineage>
</organism>
<proteinExistence type="predicted"/>
<keyword evidence="3" id="KW-1185">Reference proteome</keyword>
<evidence type="ECO:0000259" key="1">
    <source>
        <dbReference type="Pfam" id="PF01979"/>
    </source>
</evidence>
<dbReference type="SUPFAM" id="SSF51556">
    <property type="entry name" value="Metallo-dependent hydrolases"/>
    <property type="match status" value="1"/>
</dbReference>
<protein>
    <submittedName>
        <fullName evidence="2">Amidohydrolase</fullName>
    </submittedName>
</protein>
<name>A0AAE0DDU6_COLKA</name>
<gene>
    <name evidence="2" type="ORF">CKAH01_11691</name>
</gene>
<dbReference type="Pfam" id="PF01979">
    <property type="entry name" value="Amidohydro_1"/>
    <property type="match status" value="1"/>
</dbReference>
<evidence type="ECO:0000313" key="2">
    <source>
        <dbReference type="EMBL" id="KAK2778617.1"/>
    </source>
</evidence>
<comment type="caution">
    <text evidence="2">The sequence shown here is derived from an EMBL/GenBank/DDBJ whole genome shotgun (WGS) entry which is preliminary data.</text>
</comment>
<accession>A0AAE0DDU6</accession>
<dbReference type="PANTHER" id="PTHR43135:SF3">
    <property type="entry name" value="ALPHA-D-RIBOSE 1-METHYLPHOSPHONATE 5-TRIPHOSPHATE DIPHOSPHATASE"/>
    <property type="match status" value="1"/>
</dbReference>
<dbReference type="AlphaFoldDB" id="A0AAE0DDU6"/>
<dbReference type="Proteomes" id="UP001281614">
    <property type="component" value="Unassembled WGS sequence"/>
</dbReference>
<dbReference type="Gene3D" id="3.20.20.140">
    <property type="entry name" value="Metal-dependent hydrolases"/>
    <property type="match status" value="2"/>
</dbReference>
<dbReference type="GO" id="GO:0016810">
    <property type="term" value="F:hydrolase activity, acting on carbon-nitrogen (but not peptide) bonds"/>
    <property type="evidence" value="ECO:0007669"/>
    <property type="project" value="InterPro"/>
</dbReference>